<feature type="transmembrane region" description="Helical" evidence="7">
    <location>
        <begin position="257"/>
        <end position="274"/>
    </location>
</feature>
<dbReference type="GO" id="GO:0070782">
    <property type="term" value="P:phosphatidylserine exposure on apoptotic cell surface"/>
    <property type="evidence" value="ECO:0007669"/>
    <property type="project" value="TreeGrafter"/>
</dbReference>
<evidence type="ECO:0000256" key="6">
    <source>
        <dbReference type="ARBA" id="ARBA00023136"/>
    </source>
</evidence>
<keyword evidence="6 7" id="KW-0472">Membrane</keyword>
<evidence type="ECO:0000256" key="1">
    <source>
        <dbReference type="ARBA" id="ARBA00004651"/>
    </source>
</evidence>
<dbReference type="EMBL" id="SRMA01025572">
    <property type="protein sequence ID" value="TRY93058.1"/>
    <property type="molecule type" value="Genomic_DNA"/>
</dbReference>
<dbReference type="InterPro" id="IPR018629">
    <property type="entry name" value="XK-rel"/>
</dbReference>
<keyword evidence="4 7" id="KW-0812">Transmembrane</keyword>
<dbReference type="AlphaFoldDB" id="A0A553QTG2"/>
<dbReference type="Pfam" id="PF09815">
    <property type="entry name" value="XK-related"/>
    <property type="match status" value="1"/>
</dbReference>
<accession>A0A553QTG2</accession>
<evidence type="ECO:0000256" key="5">
    <source>
        <dbReference type="ARBA" id="ARBA00022989"/>
    </source>
</evidence>
<keyword evidence="5 7" id="KW-1133">Transmembrane helix</keyword>
<comment type="similarity">
    <text evidence="2 7">Belongs to the XK family.</text>
</comment>
<evidence type="ECO:0000256" key="4">
    <source>
        <dbReference type="ARBA" id="ARBA00022692"/>
    </source>
</evidence>
<keyword evidence="9" id="KW-1185">Reference proteome</keyword>
<comment type="subcellular location">
    <subcellularLocation>
        <location evidence="1">Cell membrane</location>
        <topology evidence="1">Multi-pass membrane protein</topology>
    </subcellularLocation>
    <subcellularLocation>
        <location evidence="7">Membrane</location>
        <topology evidence="7">Multi-pass membrane protein</topology>
    </subcellularLocation>
</comment>
<gene>
    <name evidence="8" type="ORF">DNTS_023833</name>
</gene>
<dbReference type="OrthoDB" id="6136301at2759"/>
<evidence type="ECO:0000313" key="8">
    <source>
        <dbReference type="EMBL" id="TRY93058.1"/>
    </source>
</evidence>
<name>A0A553QTG2_9TELE</name>
<keyword evidence="3" id="KW-1003">Cell membrane</keyword>
<feature type="transmembrane region" description="Helical" evidence="7">
    <location>
        <begin position="320"/>
        <end position="341"/>
    </location>
</feature>
<dbReference type="PANTHER" id="PTHR16024:SF19">
    <property type="entry name" value="XK-RELATED PROTEIN"/>
    <property type="match status" value="1"/>
</dbReference>
<evidence type="ECO:0000256" key="2">
    <source>
        <dbReference type="ARBA" id="ARBA00008789"/>
    </source>
</evidence>
<dbReference type="GO" id="GO:1902742">
    <property type="term" value="P:apoptotic process involved in development"/>
    <property type="evidence" value="ECO:0007669"/>
    <property type="project" value="TreeGrafter"/>
</dbReference>
<dbReference type="GO" id="GO:0043652">
    <property type="term" value="P:engulfment of apoptotic cell"/>
    <property type="evidence" value="ECO:0007669"/>
    <property type="project" value="TreeGrafter"/>
</dbReference>
<feature type="transmembrane region" description="Helical" evidence="7">
    <location>
        <begin position="196"/>
        <end position="212"/>
    </location>
</feature>
<feature type="transmembrane region" description="Helical" evidence="7">
    <location>
        <begin position="218"/>
        <end position="245"/>
    </location>
</feature>
<feature type="transmembrane region" description="Helical" evidence="7">
    <location>
        <begin position="15"/>
        <end position="37"/>
    </location>
</feature>
<reference evidence="8 9" key="1">
    <citation type="journal article" date="2019" name="Sci. Data">
        <title>Hybrid genome assembly and annotation of Danionella translucida.</title>
        <authorList>
            <person name="Kadobianskyi M."/>
            <person name="Schulze L."/>
            <person name="Schuelke M."/>
            <person name="Judkewitz B."/>
        </authorList>
    </citation>
    <scope>NUCLEOTIDE SEQUENCE [LARGE SCALE GENOMIC DNA]</scope>
    <source>
        <strain evidence="8 9">Bolton</strain>
    </source>
</reference>
<comment type="caution">
    <text evidence="8">The sequence shown here is derived from an EMBL/GenBank/DDBJ whole genome shotgun (WGS) entry which is preliminary data.</text>
</comment>
<dbReference type="PANTHER" id="PTHR16024">
    <property type="entry name" value="XK-RELATED PROTEIN"/>
    <property type="match status" value="1"/>
</dbReference>
<sequence length="409" mass="47357">MMEESFPFKPSAWEYAFTCLGLLFFLLDIAMDVWTVVSLYQEEAYVYMGLMIFILLGSSVLLQVFSWIWYSESLDALETEVENKVINHNLMKPFHILQLGIHLRYAGIIEVSTRDFLYQQNVVEESAYLSNDLQMLRLFEAFSESAPQLTLMMCLTLQRGELELFTGFKLFSSAASIASVMSMYHHSMRVFLDKNPCTGTAVFFLWNLMLIIARVSALALFCSVFSCYITVHFLLWWMVLIFVAWRQKTNFMDSRGWECLYRASVGLIWYFSWFNISAGRKGFKSAIYHSIMGLDTAMLLGFWCWKVIEFGGCWRSLNPSIVIPVVLGLYICGILLQIVYYKLFHPQGDPQKIEELTESRQKVLGNRLKKRMALFYRTDPLVPDSRDSPVLPITGALNRSRTIATNFFF</sequence>
<protein>
    <recommendedName>
        <fullName evidence="7">XK-related protein</fullName>
    </recommendedName>
</protein>
<dbReference type="InterPro" id="IPR050895">
    <property type="entry name" value="XK-related_scramblase"/>
</dbReference>
<organism evidence="8 9">
    <name type="scientific">Danionella cerebrum</name>
    <dbReference type="NCBI Taxonomy" id="2873325"/>
    <lineage>
        <taxon>Eukaryota</taxon>
        <taxon>Metazoa</taxon>
        <taxon>Chordata</taxon>
        <taxon>Craniata</taxon>
        <taxon>Vertebrata</taxon>
        <taxon>Euteleostomi</taxon>
        <taxon>Actinopterygii</taxon>
        <taxon>Neopterygii</taxon>
        <taxon>Teleostei</taxon>
        <taxon>Ostariophysi</taxon>
        <taxon>Cypriniformes</taxon>
        <taxon>Danionidae</taxon>
        <taxon>Danioninae</taxon>
        <taxon>Danionella</taxon>
    </lineage>
</organism>
<evidence type="ECO:0000256" key="7">
    <source>
        <dbReference type="RuleBase" id="RU910716"/>
    </source>
</evidence>
<dbReference type="GO" id="GO:0005886">
    <property type="term" value="C:plasma membrane"/>
    <property type="evidence" value="ECO:0007669"/>
    <property type="project" value="UniProtKB-SubCell"/>
</dbReference>
<feature type="transmembrane region" description="Helical" evidence="7">
    <location>
        <begin position="165"/>
        <end position="184"/>
    </location>
</feature>
<feature type="transmembrane region" description="Helical" evidence="7">
    <location>
        <begin position="44"/>
        <end position="70"/>
    </location>
</feature>
<evidence type="ECO:0000256" key="3">
    <source>
        <dbReference type="ARBA" id="ARBA00022475"/>
    </source>
</evidence>
<proteinExistence type="inferred from homology"/>
<evidence type="ECO:0000313" key="9">
    <source>
        <dbReference type="Proteomes" id="UP000316079"/>
    </source>
</evidence>
<feature type="transmembrane region" description="Helical" evidence="7">
    <location>
        <begin position="286"/>
        <end position="308"/>
    </location>
</feature>
<dbReference type="Proteomes" id="UP000316079">
    <property type="component" value="Unassembled WGS sequence"/>
</dbReference>